<sequence>MLSRVNSSNNPAQSEAASISASSTFQPVNRQDIEAKHFVDLTCMDNNHGLKMMASIKGGRLVLISGKNKGLLRKIRHSVSSKSNYFQLQLATPSNVKNFTELWVGNDGKLHACYTTPTSGADQYHGIVDISGGFTSDMKVESIQERYKVTVKIAADDVTHSKSLPDSTVILKGGVTANVVWSENERQYRVECNEHSALLNLKGLELFSGKPFEHIKSCGSHLQVTLKDDHNKEKIRYLDVTHLTLSGDSCSLTPVVSDKPPAGFAHFNINNSGHFSNANPFVGRKLRHIGNQYIPLSGWIDGMKHRYSSGKQKEAQGRKDEAWLSYLKMADPGIQTAGRWVKERVSHHKPSPSLMSHQSNINSELASLRRFQSEWNWEVEHQSLATSSEKTDFRLREVLKREAFSKIETEGDIEPLDQVVEKRLSKQFEVCLTILNKLNSGFQSEHGTYQEKLKERFTTIQKRITYITDHPNFGDMPSQKELVQLRELLDILIKAKSTPLKEKDLDLYLPFIERTVANARLYLATVAKHNSNNIKTDIASSQKPKILLAHKLDIENQGHLYQAVTQSIASLKSAKKITKAKVRLGESMMDTRRGIGKIWHKWVGQSFPAEQITQQLATRVSALQKGYSLTLTAEHGVSGFAGIAHFGLPYPLGQGWFAGVVANYEKHYDCKLVALDSGKTQVQFVRKREKGATVMAGTGAGLEDLTKLVKYQHGSLVTIMPFEATLALTAMKDSEQSFAFDVDNGNLEETLGYMFGTRDFSKGLDEQLEKTQFTDREKQKVQFGVSANSEFRLQLGIDVSPHFSVVAPRTYAKAGISIAISREDVREIKFGEENSALKRQDIEKGVDVELSSGANVMLFPLPAPYALPTAIDEKTFISVKPLGDAFKAVHTKKHQTTDTMQDLLQKKVGEDLPSHEVTALENVVSGYTSLIEKASWHPDVRSLALTQLELLLSAADKGGHEVTKAIAAENIPDLKIHYDEKIQWRSRWADNMRRAFHMTPKHSTSFKQMMAPYAGGARLLRELRASAQSQSQMLNINKSSRVTAMAKYRMPMSTLLSQYQQTLERLEVVHDSKETLKILQSLNQQLNRKGEEARSLYQLDTIECARESSLSRQPAGILPMVQIKQKSQVTLKELLGEINFIHNDDNILVKNNLDASILSVFE</sequence>
<evidence type="ECO:0000256" key="1">
    <source>
        <dbReference type="SAM" id="Coils"/>
    </source>
</evidence>
<name>A0ABQ6EXZ7_9VIBR</name>
<comment type="caution">
    <text evidence="3">The sequence shown here is derived from an EMBL/GenBank/DDBJ whole genome shotgun (WGS) entry which is preliminary data.</text>
</comment>
<dbReference type="RefSeq" id="WP_284191374.1">
    <property type="nucleotide sequence ID" value="NZ_BSPW01000022.1"/>
</dbReference>
<reference evidence="4" key="1">
    <citation type="journal article" date="2019" name="Int. J. Syst. Evol. Microbiol.">
        <title>The Global Catalogue of Microorganisms (GCM) 10K type strain sequencing project: providing services to taxonomists for standard genome sequencing and annotation.</title>
        <authorList>
            <consortium name="The Broad Institute Genomics Platform"/>
            <consortium name="The Broad Institute Genome Sequencing Center for Infectious Disease"/>
            <person name="Wu L."/>
            <person name="Ma J."/>
        </authorList>
    </citation>
    <scope>NUCLEOTIDE SEQUENCE [LARGE SCALE GENOMIC DNA]</scope>
    <source>
        <strain evidence="4">NBRC 108723</strain>
    </source>
</reference>
<organism evidence="3 4">
    <name type="scientific">Vibrio zhanjiangensis</name>
    <dbReference type="NCBI Taxonomy" id="1046128"/>
    <lineage>
        <taxon>Bacteria</taxon>
        <taxon>Pseudomonadati</taxon>
        <taxon>Pseudomonadota</taxon>
        <taxon>Gammaproteobacteria</taxon>
        <taxon>Vibrionales</taxon>
        <taxon>Vibrionaceae</taxon>
        <taxon>Vibrio</taxon>
    </lineage>
</organism>
<evidence type="ECO:0000313" key="4">
    <source>
        <dbReference type="Proteomes" id="UP001157138"/>
    </source>
</evidence>
<evidence type="ECO:0000313" key="3">
    <source>
        <dbReference type="EMBL" id="GLT17460.1"/>
    </source>
</evidence>
<keyword evidence="1" id="KW-0175">Coiled coil</keyword>
<feature type="compositionally biased region" description="Low complexity" evidence="2">
    <location>
        <begin position="12"/>
        <end position="23"/>
    </location>
</feature>
<feature type="coiled-coil region" evidence="1">
    <location>
        <begin position="1069"/>
        <end position="1099"/>
    </location>
</feature>
<dbReference type="Proteomes" id="UP001157138">
    <property type="component" value="Unassembled WGS sequence"/>
</dbReference>
<gene>
    <name evidence="3" type="ORF">GCM10007938_12370</name>
</gene>
<proteinExistence type="predicted"/>
<dbReference type="EMBL" id="BSPW01000022">
    <property type="protein sequence ID" value="GLT17460.1"/>
    <property type="molecule type" value="Genomic_DNA"/>
</dbReference>
<evidence type="ECO:0000256" key="2">
    <source>
        <dbReference type="SAM" id="MobiDB-lite"/>
    </source>
</evidence>
<protein>
    <submittedName>
        <fullName evidence="3">Uncharacterized protein</fullName>
    </submittedName>
</protein>
<keyword evidence="4" id="KW-1185">Reference proteome</keyword>
<accession>A0ABQ6EXZ7</accession>
<feature type="region of interest" description="Disordered" evidence="2">
    <location>
        <begin position="1"/>
        <end position="23"/>
    </location>
</feature>
<feature type="compositionally biased region" description="Polar residues" evidence="2">
    <location>
        <begin position="1"/>
        <end position="11"/>
    </location>
</feature>